<proteinExistence type="predicted"/>
<keyword evidence="1" id="KW-1133">Transmembrane helix</keyword>
<name>A0A484TC72_9ZZZZ</name>
<accession>A0A484TC72</accession>
<dbReference type="EMBL" id="CAADIL010000032">
    <property type="protein sequence ID" value="VFR82136.1"/>
    <property type="molecule type" value="Genomic_DNA"/>
</dbReference>
<evidence type="ECO:0000256" key="1">
    <source>
        <dbReference type="SAM" id="Phobius"/>
    </source>
</evidence>
<evidence type="ECO:0008006" key="5">
    <source>
        <dbReference type="Google" id="ProtNLM"/>
    </source>
</evidence>
<evidence type="ECO:0000313" key="2">
    <source>
        <dbReference type="EMBL" id="VFR27880.1"/>
    </source>
</evidence>
<dbReference type="EMBL" id="CAADIC010000010">
    <property type="protein sequence ID" value="VFR27880.1"/>
    <property type="molecule type" value="Genomic_DNA"/>
</dbReference>
<evidence type="ECO:0000313" key="4">
    <source>
        <dbReference type="EMBL" id="VFR82136.1"/>
    </source>
</evidence>
<organism evidence="3">
    <name type="scientific">plant metagenome</name>
    <dbReference type="NCBI Taxonomy" id="1297885"/>
    <lineage>
        <taxon>unclassified sequences</taxon>
        <taxon>metagenomes</taxon>
        <taxon>organismal metagenomes</taxon>
    </lineage>
</organism>
<keyword evidence="1" id="KW-0472">Membrane</keyword>
<sequence length="242" mass="27122">MEKLSGRVQGLLRRRATRDFVMGEIGGAVGTTATAASFALAGMGGAAVSTAFADSNEEADYVEFDLEGRRVKGWFWRFPFSEGDELDVAAEKLSGTQGNPDQWVAYGARRRDDGIVAVYPHCHEGTVAHRRASLRFYAWFAFACYLVGACFSVGFTLFSDHPGRWATTARELFLYLPGVMVLVYGFLGYRATRKLAVFPQLAEEIFRTFGWPDPSRISLRKTSRAKRGEKETGDYGYFFFRY</sequence>
<dbReference type="NCBIfam" id="NF041560">
    <property type="entry name" value="T6SS_Burk_ExIF"/>
    <property type="match status" value="1"/>
</dbReference>
<keyword evidence="1" id="KW-0812">Transmembrane</keyword>
<evidence type="ECO:0000313" key="3">
    <source>
        <dbReference type="EMBL" id="VFR71877.1"/>
    </source>
</evidence>
<dbReference type="InterPro" id="IPR048130">
    <property type="entry name" value="T6SS_ExIF-like"/>
</dbReference>
<reference evidence="3" key="1">
    <citation type="submission" date="2019-03" db="EMBL/GenBank/DDBJ databases">
        <authorList>
            <person name="Danneels B."/>
        </authorList>
    </citation>
    <scope>NUCLEOTIDE SEQUENCE</scope>
</reference>
<feature type="transmembrane region" description="Helical" evidence="1">
    <location>
        <begin position="136"/>
        <end position="157"/>
    </location>
</feature>
<gene>
    <name evidence="2" type="ORF">ANDA3_0822</name>
    <name evidence="4" type="ORF">DAR2_0693</name>
    <name evidence="3" type="ORF">DAR3_0689</name>
</gene>
<dbReference type="AlphaFoldDB" id="A0A484TC72"/>
<feature type="transmembrane region" description="Helical" evidence="1">
    <location>
        <begin position="172"/>
        <end position="189"/>
    </location>
</feature>
<dbReference type="EMBL" id="CAADIJ010000014">
    <property type="protein sequence ID" value="VFR71877.1"/>
    <property type="molecule type" value="Genomic_DNA"/>
</dbReference>
<protein>
    <recommendedName>
        <fullName evidence="5">Transmembrane protein</fullName>
    </recommendedName>
</protein>